<name>A0A413T871_9FIRM</name>
<dbReference type="Pfam" id="PF13482">
    <property type="entry name" value="RNase_H_2"/>
    <property type="match status" value="1"/>
</dbReference>
<evidence type="ECO:0000313" key="3">
    <source>
        <dbReference type="Proteomes" id="UP000285740"/>
    </source>
</evidence>
<keyword evidence="2" id="KW-0540">Nuclease</keyword>
<accession>A0A413T871</accession>
<dbReference type="PANTHER" id="PTHR38462">
    <property type="entry name" value="EXONUCLEASE-LIKE PROTEIN"/>
    <property type="match status" value="1"/>
</dbReference>
<dbReference type="Proteomes" id="UP000285740">
    <property type="component" value="Unassembled WGS sequence"/>
</dbReference>
<protein>
    <submittedName>
        <fullName evidence="2">Exonuclease</fullName>
    </submittedName>
</protein>
<dbReference type="AlphaFoldDB" id="A0A413T871"/>
<dbReference type="InterPro" id="IPR038720">
    <property type="entry name" value="YprB_RNase_H-like_dom"/>
</dbReference>
<evidence type="ECO:0000313" key="2">
    <source>
        <dbReference type="EMBL" id="RHA81218.1"/>
    </source>
</evidence>
<dbReference type="SUPFAM" id="SSF53098">
    <property type="entry name" value="Ribonuclease H-like"/>
    <property type="match status" value="1"/>
</dbReference>
<dbReference type="InterPro" id="IPR012337">
    <property type="entry name" value="RNaseH-like_sf"/>
</dbReference>
<comment type="caution">
    <text evidence="2">The sequence shown here is derived from an EMBL/GenBank/DDBJ whole genome shotgun (WGS) entry which is preliminary data.</text>
</comment>
<dbReference type="Gene3D" id="3.30.420.10">
    <property type="entry name" value="Ribonuclease H-like superfamily/Ribonuclease H"/>
    <property type="match status" value="1"/>
</dbReference>
<organism evidence="2 3">
    <name type="scientific">Eubacterium ventriosum</name>
    <dbReference type="NCBI Taxonomy" id="39496"/>
    <lineage>
        <taxon>Bacteria</taxon>
        <taxon>Bacillati</taxon>
        <taxon>Bacillota</taxon>
        <taxon>Clostridia</taxon>
        <taxon>Eubacteriales</taxon>
        <taxon>Eubacteriaceae</taxon>
        <taxon>Eubacterium</taxon>
    </lineage>
</organism>
<dbReference type="GO" id="GO:0003676">
    <property type="term" value="F:nucleic acid binding"/>
    <property type="evidence" value="ECO:0007669"/>
    <property type="project" value="InterPro"/>
</dbReference>
<reference evidence="2 3" key="1">
    <citation type="submission" date="2018-08" db="EMBL/GenBank/DDBJ databases">
        <title>A genome reference for cultivated species of the human gut microbiota.</title>
        <authorList>
            <person name="Zou Y."/>
            <person name="Xue W."/>
            <person name="Luo G."/>
        </authorList>
    </citation>
    <scope>NUCLEOTIDE SEQUENCE [LARGE SCALE GENOMIC DNA]</scope>
    <source>
        <strain evidence="2 3">AM42-30</strain>
    </source>
</reference>
<proteinExistence type="predicted"/>
<keyword evidence="2" id="KW-0269">Exonuclease</keyword>
<dbReference type="GO" id="GO:0004527">
    <property type="term" value="F:exonuclease activity"/>
    <property type="evidence" value="ECO:0007669"/>
    <property type="project" value="UniProtKB-KW"/>
</dbReference>
<keyword evidence="2" id="KW-0378">Hydrolase</keyword>
<gene>
    <name evidence="2" type="ORF">DW918_04090</name>
</gene>
<evidence type="ECO:0000259" key="1">
    <source>
        <dbReference type="Pfam" id="PF13482"/>
    </source>
</evidence>
<feature type="domain" description="YprB ribonuclease H-like" evidence="1">
    <location>
        <begin position="29"/>
        <end position="197"/>
    </location>
</feature>
<sequence length="369" mass="43680">MRFMLVFRNKVDIKINYPIENFSKKEKIIYFDIETTGFSRKYCIVYLIGCMYYSGDELCYTQWLAENFNDEANVLMAFNKFIKDFDTVIHFNGNSFDIPFVTERGKKYNLEFDFDNYQSIDIYKPVSKLNHILKMENNKQKSFEKLLGINRSDPFSGGDLIEVFKHYVESKDERLLFPLLLHNKEDVWNMGVLTDLLSISDIFEYKYNVNSYEIHEYKNFDGDIQQELLVSITLNNAVPVNISHNFNGIHLNIQNNTLNISINLCNGTFKYFFKNYKDYYFLPLEDRAIHKSIGEFMDKKFRKAATASTCYEKFSGSFLPIFDSKSKNFENCFKLEYKDKNQYIKADSINDNTITEYSHIILDYLKNNK</sequence>
<dbReference type="EMBL" id="QSFV01000007">
    <property type="protein sequence ID" value="RHA81218.1"/>
    <property type="molecule type" value="Genomic_DNA"/>
</dbReference>
<dbReference type="InterPro" id="IPR036397">
    <property type="entry name" value="RNaseH_sf"/>
</dbReference>
<dbReference type="PANTHER" id="PTHR38462:SF1">
    <property type="entry name" value="YPRB RIBONUCLEASE H-LIKE DOMAIN-CONTAINING PROTEIN"/>
    <property type="match status" value="1"/>
</dbReference>